<accession>A0A3M6Q1D7</accession>
<dbReference type="Gene3D" id="3.30.1780.10">
    <property type="entry name" value="ornithine cyclodeaminase, domain 1"/>
    <property type="match status" value="1"/>
</dbReference>
<dbReference type="Proteomes" id="UP000267521">
    <property type="component" value="Unassembled WGS sequence"/>
</dbReference>
<proteinExistence type="inferred from homology"/>
<evidence type="ECO:0000256" key="1">
    <source>
        <dbReference type="ARBA" id="ARBA00008903"/>
    </source>
</evidence>
<dbReference type="FunFam" id="3.40.50.720:FF:000311">
    <property type="entry name" value="Ornithine cyclodeaminase"/>
    <property type="match status" value="1"/>
</dbReference>
<dbReference type="PANTHER" id="PTHR13812">
    <property type="entry name" value="KETIMINE REDUCTASE MU-CRYSTALLIN"/>
    <property type="match status" value="1"/>
</dbReference>
<dbReference type="GO" id="GO:0019752">
    <property type="term" value="P:carboxylic acid metabolic process"/>
    <property type="evidence" value="ECO:0007669"/>
    <property type="project" value="UniProtKB-ARBA"/>
</dbReference>
<name>A0A3M6Q1D7_9BURK</name>
<organism evidence="2 3">
    <name type="scientific">Allofranklinella schreckenbergeri</name>
    <dbReference type="NCBI Taxonomy" id="1076744"/>
    <lineage>
        <taxon>Bacteria</taxon>
        <taxon>Pseudomonadati</taxon>
        <taxon>Pseudomonadota</taxon>
        <taxon>Betaproteobacteria</taxon>
        <taxon>Burkholderiales</taxon>
        <taxon>Comamonadaceae</taxon>
        <taxon>Allofranklinella</taxon>
    </lineage>
</organism>
<protein>
    <submittedName>
        <fullName evidence="2">Ornithine cyclodeaminase family protein</fullName>
    </submittedName>
</protein>
<gene>
    <name evidence="2" type="ORF">EBQ26_09950</name>
</gene>
<dbReference type="RefSeq" id="WP_122238858.1">
    <property type="nucleotide sequence ID" value="NZ_RDQM01000012.1"/>
</dbReference>
<dbReference type="EMBL" id="RDQM01000012">
    <property type="protein sequence ID" value="RMW96271.1"/>
    <property type="molecule type" value="Genomic_DNA"/>
</dbReference>
<dbReference type="PIRSF" id="PIRSF001439">
    <property type="entry name" value="CryM"/>
    <property type="match status" value="1"/>
</dbReference>
<evidence type="ECO:0000313" key="3">
    <source>
        <dbReference type="Proteomes" id="UP000267521"/>
    </source>
</evidence>
<dbReference type="AlphaFoldDB" id="A0A3M6Q1D7"/>
<reference evidence="2 3" key="1">
    <citation type="submission" date="2018-10" db="EMBL/GenBank/DDBJ databases">
        <title>Comamonadaceae CDC group NO-1 genome sequencing and assembly.</title>
        <authorList>
            <person name="Bernier A.-M."/>
            <person name="Bernard K."/>
        </authorList>
    </citation>
    <scope>NUCLEOTIDE SEQUENCE [LARGE SCALE GENOMIC DNA]</scope>
    <source>
        <strain evidence="2 3">NML970147</strain>
    </source>
</reference>
<dbReference type="GO" id="GO:0016491">
    <property type="term" value="F:oxidoreductase activity"/>
    <property type="evidence" value="ECO:0007669"/>
    <property type="project" value="UniProtKB-ARBA"/>
</dbReference>
<evidence type="ECO:0000313" key="2">
    <source>
        <dbReference type="EMBL" id="RMW96271.1"/>
    </source>
</evidence>
<dbReference type="NCBIfam" id="NF004793">
    <property type="entry name" value="PRK06141.1"/>
    <property type="match status" value="1"/>
</dbReference>
<dbReference type="PANTHER" id="PTHR13812:SF19">
    <property type="entry name" value="KETIMINE REDUCTASE MU-CRYSTALLIN"/>
    <property type="match status" value="1"/>
</dbReference>
<dbReference type="InterPro" id="IPR003462">
    <property type="entry name" value="ODC_Mu_crystall"/>
</dbReference>
<comment type="similarity">
    <text evidence="1">Belongs to the ornithine cyclodeaminase/mu-crystallin family.</text>
</comment>
<dbReference type="InterPro" id="IPR023401">
    <property type="entry name" value="ODC_N"/>
</dbReference>
<comment type="caution">
    <text evidence="2">The sequence shown here is derived from an EMBL/GenBank/DDBJ whole genome shotgun (WGS) entry which is preliminary data.</text>
</comment>
<dbReference type="Pfam" id="PF02423">
    <property type="entry name" value="OCD_Mu_crystall"/>
    <property type="match status" value="1"/>
</dbReference>
<dbReference type="InterPro" id="IPR036291">
    <property type="entry name" value="NAD(P)-bd_dom_sf"/>
</dbReference>
<dbReference type="SUPFAM" id="SSF51735">
    <property type="entry name" value="NAD(P)-binding Rossmann-fold domains"/>
    <property type="match status" value="1"/>
</dbReference>
<dbReference type="Gene3D" id="3.40.50.720">
    <property type="entry name" value="NAD(P)-binding Rossmann-like Domain"/>
    <property type="match status" value="1"/>
</dbReference>
<dbReference type="GO" id="GO:0005737">
    <property type="term" value="C:cytoplasm"/>
    <property type="evidence" value="ECO:0007669"/>
    <property type="project" value="TreeGrafter"/>
</dbReference>
<sequence>MQLFDTQATEARLPFSQLIPALQTAFTQGAQVPLRHNHRIECQGVQGTSLLMPAWSERGYFGLKTVNIYPANNQRGLPGLHATYILYDATTGVPLALMDGNAITARRTAAAAALGAQYLARPDARHLLLLGCGRVGSLVPEAMRHVRPIDTVRVWNPTAERADALVQRLRAQGFAAERVQDLESAARQSDIISCATLATTALIHGHWLQPGVHLDLIGSFTPQMREASPDCLIGNQVFVDTEEAPMKAGELLDAFATGQFSAQDIQADLSALCRQQHPGRQDDAAITVFKAVGTALEDLAAATLVLEAPEHPPTVN</sequence>